<dbReference type="AlphaFoldDB" id="A0A835N3C6"/>
<dbReference type="OrthoDB" id="5279713at2759"/>
<accession>A0A835N3C6</accession>
<dbReference type="InterPro" id="IPR032675">
    <property type="entry name" value="LRR_dom_sf"/>
</dbReference>
<evidence type="ECO:0000313" key="3">
    <source>
        <dbReference type="EMBL" id="KAF9681323.1"/>
    </source>
</evidence>
<dbReference type="PANTHER" id="PTHR47186:SF13">
    <property type="entry name" value="DISEASE RESISTANCE PROTEIN RGA3"/>
    <property type="match status" value="1"/>
</dbReference>
<dbReference type="EMBL" id="JADGMS010000006">
    <property type="protein sequence ID" value="KAF9681323.1"/>
    <property type="molecule type" value="Genomic_DNA"/>
</dbReference>
<dbReference type="InterPro" id="IPR056789">
    <property type="entry name" value="LRR_R13L1-DRL21"/>
</dbReference>
<dbReference type="Pfam" id="PF25019">
    <property type="entry name" value="LRR_R13L1-DRL21"/>
    <property type="match status" value="1"/>
</dbReference>
<comment type="caution">
    <text evidence="3">The sequence shown here is derived from an EMBL/GenBank/DDBJ whole genome shotgun (WGS) entry which is preliminary data.</text>
</comment>
<dbReference type="SUPFAM" id="SSF52047">
    <property type="entry name" value="RNI-like"/>
    <property type="match status" value="1"/>
</dbReference>
<dbReference type="Gene3D" id="3.80.10.10">
    <property type="entry name" value="Ribonuclease Inhibitor"/>
    <property type="match status" value="2"/>
</dbReference>
<organism evidence="3 4">
    <name type="scientific">Salix dunnii</name>
    <dbReference type="NCBI Taxonomy" id="1413687"/>
    <lineage>
        <taxon>Eukaryota</taxon>
        <taxon>Viridiplantae</taxon>
        <taxon>Streptophyta</taxon>
        <taxon>Embryophyta</taxon>
        <taxon>Tracheophyta</taxon>
        <taxon>Spermatophyta</taxon>
        <taxon>Magnoliopsida</taxon>
        <taxon>eudicotyledons</taxon>
        <taxon>Gunneridae</taxon>
        <taxon>Pentapetalae</taxon>
        <taxon>rosids</taxon>
        <taxon>fabids</taxon>
        <taxon>Malpighiales</taxon>
        <taxon>Salicaceae</taxon>
        <taxon>Saliceae</taxon>
        <taxon>Salix</taxon>
    </lineage>
</organism>
<gene>
    <name evidence="3" type="ORF">SADUNF_Sadunf06G0214100</name>
</gene>
<dbReference type="SUPFAM" id="SSF52058">
    <property type="entry name" value="L domain-like"/>
    <property type="match status" value="1"/>
</dbReference>
<protein>
    <recommendedName>
        <fullName evidence="2">R13L1/DRL21-like LRR repeat region domain-containing protein</fullName>
    </recommendedName>
</protein>
<feature type="domain" description="R13L1/DRL21-like LRR repeat region" evidence="2">
    <location>
        <begin position="57"/>
        <end position="184"/>
    </location>
</feature>
<reference evidence="3 4" key="1">
    <citation type="submission" date="2020-10" db="EMBL/GenBank/DDBJ databases">
        <title>Plant Genome Project.</title>
        <authorList>
            <person name="Zhang R.-G."/>
        </authorList>
    </citation>
    <scope>NUCLEOTIDE SEQUENCE [LARGE SCALE GENOMIC DNA]</scope>
    <source>
        <strain evidence="3">FAFU-HL-1</strain>
        <tissue evidence="3">Leaf</tissue>
    </source>
</reference>
<keyword evidence="4" id="KW-1185">Reference proteome</keyword>
<evidence type="ECO:0000313" key="4">
    <source>
        <dbReference type="Proteomes" id="UP000657918"/>
    </source>
</evidence>
<dbReference type="Proteomes" id="UP000657918">
    <property type="component" value="Unassembled WGS sequence"/>
</dbReference>
<proteinExistence type="predicted"/>
<name>A0A835N3C6_9ROSI</name>
<feature type="region of interest" description="Disordered" evidence="1">
    <location>
        <begin position="791"/>
        <end position="814"/>
    </location>
</feature>
<dbReference type="PANTHER" id="PTHR47186">
    <property type="entry name" value="LEUCINE-RICH REPEAT-CONTAINING PROTEIN 57"/>
    <property type="match status" value="1"/>
</dbReference>
<evidence type="ECO:0000259" key="2">
    <source>
        <dbReference type="Pfam" id="PF25019"/>
    </source>
</evidence>
<evidence type="ECO:0000256" key="1">
    <source>
        <dbReference type="SAM" id="MobiDB-lite"/>
    </source>
</evidence>
<sequence>MEALPNSVTNLVNLQVLKLNGCWYLKELPRGINKLINLRHLDDNPCESLEFMPRGIGKLTSLQTLSCFVVAKNRSPKSEMAEFEGAKLEDKQYLQSLTTKWESIDIDTDMDLDIDLYDKMLQSLQPNSNLQELGVKGYGGMSFPSWLSDLSNLVRISLDGCKRLEHIPPLDGIPYLKELLICSMKSLEYIDSEGVGGKEVSKFFPSLKILFIYDCHRLKGWWNKSRGEMKDESDESTIEEEFIMLYFPHLSSLGIYNCPNLTSMPLFPTLDEDLWLWGSSSMPLQQTMKMKPPVYYSSSSSFIRPLSILKTLKIWTIDDMESLPEVGLQNLSSLQYLEIKGCSRLKSLPLHGQGMPSLQNLFIHQCPRLKSLPLHGQGMPFLETLVISECTELKSLSESKSQGMIPYLPSLQELRIRSMSEEMNRGWGKESEEVWPNIKHIPNIIINKYYIQREGRYVEGEGLRCKDNSNPTQMTAIQNHSRYNSNGNIESLHFSNTDVSNAESWNIRNGNKDKARLWSIKDDHIHSNIKGNVVGDNDSQRQQNIYKNGLSEELNKGWGKESEEVLPNIKQIPNIVIDHYYIQKEGIMNLSLSSFSIRSLEDEFLIYIARDAAEKVILQKFRGDAFSAEIRNQELRRFKVSISRGLADSLCLTDSGSIAQGKFVFLFVVTDSVFRLTPDDPEIRENAEKEESECIATGNEEVEGSSAECAGIECEAAKGLAGSLCLTDSGSIAQGKFVFLFVVTDSVFRLLRGRVEDQATDDPAIIVVARLTHETDQAMTEPDMIAETELKHEEDQETEDQVIADPDLITATKE</sequence>